<proteinExistence type="predicted"/>
<dbReference type="Gene3D" id="3.30.460.40">
    <property type="match status" value="1"/>
</dbReference>
<dbReference type="EMBL" id="LCZI01000605">
    <property type="protein sequence ID" value="KKZ65625.1"/>
    <property type="molecule type" value="Genomic_DNA"/>
</dbReference>
<sequence length="190" mass="21599">MGGAATCLLSGDQTRRTEDIDFVIHVDHRMITADRLTTQLLTFFPSDFEGVSKFGHTIPAYKLRRPGGPVQLVELEVFDYRSWPQRPQYNIQVATRKTLSINGRVVKLFGPEWILREKILSQYQRQGGTKEETDIRDIMNMIPLAVPGRPELDFNQSQELQTALANLVQKRPALAQALKAKVKCSTIFQN</sequence>
<dbReference type="OrthoDB" id="4179877at2759"/>
<reference evidence="2" key="1">
    <citation type="journal article" date="2015" name="PLoS Genet.">
        <title>The dynamic genome and transcriptome of the human fungal pathogen Blastomyces and close relative Emmonsia.</title>
        <authorList>
            <person name="Munoz J.F."/>
            <person name="Gauthier G.M."/>
            <person name="Desjardins C.A."/>
            <person name="Gallo J.E."/>
            <person name="Holder J."/>
            <person name="Sullivan T.D."/>
            <person name="Marty A.J."/>
            <person name="Carmen J.C."/>
            <person name="Chen Z."/>
            <person name="Ding L."/>
            <person name="Gujja S."/>
            <person name="Magrini V."/>
            <person name="Misas E."/>
            <person name="Mitreva M."/>
            <person name="Priest M."/>
            <person name="Saif S."/>
            <person name="Whiston E.A."/>
            <person name="Young S."/>
            <person name="Zeng Q."/>
            <person name="Goldman W.E."/>
            <person name="Mardis E.R."/>
            <person name="Taylor J.W."/>
            <person name="McEwen J.G."/>
            <person name="Clay O.K."/>
            <person name="Klein B.S."/>
            <person name="Cuomo C.A."/>
        </authorList>
    </citation>
    <scope>NUCLEOTIDE SEQUENCE [LARGE SCALE GENOMIC DNA]</scope>
    <source>
        <strain evidence="2">UAMH 3008</strain>
    </source>
</reference>
<evidence type="ECO:0000313" key="1">
    <source>
        <dbReference type="EMBL" id="KKZ65625.1"/>
    </source>
</evidence>
<dbReference type="VEuPathDB" id="FungiDB:EMCG_08532"/>
<name>A0A0G2I5V6_9EURO</name>
<protein>
    <submittedName>
        <fullName evidence="1">Uncharacterized protein</fullName>
    </submittedName>
</protein>
<dbReference type="Proteomes" id="UP000034164">
    <property type="component" value="Unassembled WGS sequence"/>
</dbReference>
<dbReference type="AlphaFoldDB" id="A0A0G2I5V6"/>
<organism evidence="1 2">
    <name type="scientific">[Emmonsia] crescens</name>
    <dbReference type="NCBI Taxonomy" id="73230"/>
    <lineage>
        <taxon>Eukaryota</taxon>
        <taxon>Fungi</taxon>
        <taxon>Dikarya</taxon>
        <taxon>Ascomycota</taxon>
        <taxon>Pezizomycotina</taxon>
        <taxon>Eurotiomycetes</taxon>
        <taxon>Eurotiomycetidae</taxon>
        <taxon>Onygenales</taxon>
        <taxon>Ajellomycetaceae</taxon>
        <taxon>Emergomyces</taxon>
    </lineage>
</organism>
<accession>A0A0G2I5V6</accession>
<gene>
    <name evidence="1" type="ORF">EMCG_08532</name>
</gene>
<evidence type="ECO:0000313" key="2">
    <source>
        <dbReference type="Proteomes" id="UP000034164"/>
    </source>
</evidence>
<comment type="caution">
    <text evidence="1">The sequence shown here is derived from an EMBL/GenBank/DDBJ whole genome shotgun (WGS) entry which is preliminary data.</text>
</comment>